<gene>
    <name evidence="2" type="ORF">L596_014243</name>
</gene>
<proteinExistence type="predicted"/>
<comment type="caution">
    <text evidence="2">The sequence shown here is derived from an EMBL/GenBank/DDBJ whole genome shotgun (WGS) entry which is preliminary data.</text>
</comment>
<evidence type="ECO:0000313" key="2">
    <source>
        <dbReference type="EMBL" id="TKR80116.1"/>
    </source>
</evidence>
<dbReference type="OrthoDB" id="5864691at2759"/>
<reference evidence="2 3" key="2">
    <citation type="journal article" date="2019" name="G3 (Bethesda)">
        <title>Hybrid Assembly of the Genome of the Entomopathogenic Nematode Steinernema carpocapsae Identifies the X-Chromosome.</title>
        <authorList>
            <person name="Serra L."/>
            <person name="Macchietto M."/>
            <person name="Macias-Munoz A."/>
            <person name="McGill C.J."/>
            <person name="Rodriguez I.M."/>
            <person name="Rodriguez B."/>
            <person name="Murad R."/>
            <person name="Mortazavi A."/>
        </authorList>
    </citation>
    <scope>NUCLEOTIDE SEQUENCE [LARGE SCALE GENOMIC DNA]</scope>
    <source>
        <strain evidence="2 3">ALL</strain>
    </source>
</reference>
<dbReference type="AlphaFoldDB" id="A0A4U5NBC4"/>
<keyword evidence="3" id="KW-1185">Reference proteome</keyword>
<organism evidence="2 3">
    <name type="scientific">Steinernema carpocapsae</name>
    <name type="common">Entomopathogenic nematode</name>
    <dbReference type="NCBI Taxonomy" id="34508"/>
    <lineage>
        <taxon>Eukaryota</taxon>
        <taxon>Metazoa</taxon>
        <taxon>Ecdysozoa</taxon>
        <taxon>Nematoda</taxon>
        <taxon>Chromadorea</taxon>
        <taxon>Rhabditida</taxon>
        <taxon>Tylenchina</taxon>
        <taxon>Panagrolaimomorpha</taxon>
        <taxon>Strongyloidoidea</taxon>
        <taxon>Steinernematidae</taxon>
        <taxon>Steinernema</taxon>
    </lineage>
</organism>
<feature type="compositionally biased region" description="Basic residues" evidence="1">
    <location>
        <begin position="48"/>
        <end position="69"/>
    </location>
</feature>
<reference evidence="2 3" key="1">
    <citation type="journal article" date="2015" name="Genome Biol.">
        <title>Comparative genomics of Steinernema reveals deeply conserved gene regulatory networks.</title>
        <authorList>
            <person name="Dillman A.R."/>
            <person name="Macchietto M."/>
            <person name="Porter C.F."/>
            <person name="Rogers A."/>
            <person name="Williams B."/>
            <person name="Antoshechkin I."/>
            <person name="Lee M.M."/>
            <person name="Goodwin Z."/>
            <person name="Lu X."/>
            <person name="Lewis E.E."/>
            <person name="Goodrich-Blair H."/>
            <person name="Stock S.P."/>
            <person name="Adams B.J."/>
            <person name="Sternberg P.W."/>
            <person name="Mortazavi A."/>
        </authorList>
    </citation>
    <scope>NUCLEOTIDE SEQUENCE [LARGE SCALE GENOMIC DNA]</scope>
    <source>
        <strain evidence="2 3">ALL</strain>
    </source>
</reference>
<evidence type="ECO:0000256" key="1">
    <source>
        <dbReference type="SAM" id="MobiDB-lite"/>
    </source>
</evidence>
<feature type="compositionally biased region" description="Low complexity" evidence="1">
    <location>
        <begin position="1"/>
        <end position="21"/>
    </location>
</feature>
<sequence>MSESVASAATSAAADASAISAPESGASSVKDSVAGKNALQKSSAKDDKKKKRRKSSTLKRHGKRRKHKRNLEPEGFEQWPQKDQEFYRKVSAHLRNWKATCRQSRYIRTPITWWQMLRKAFKGHPMHALEMDAYKKTEATMAGISEKLKTLDLDFE</sequence>
<protein>
    <submittedName>
        <fullName evidence="2">Uncharacterized protein</fullName>
    </submittedName>
</protein>
<feature type="region of interest" description="Disordered" evidence="1">
    <location>
        <begin position="1"/>
        <end position="78"/>
    </location>
</feature>
<dbReference type="EMBL" id="AZBU02000004">
    <property type="protein sequence ID" value="TKR80116.1"/>
    <property type="molecule type" value="Genomic_DNA"/>
</dbReference>
<evidence type="ECO:0000313" key="3">
    <source>
        <dbReference type="Proteomes" id="UP000298663"/>
    </source>
</evidence>
<name>A0A4U5NBC4_STECR</name>
<accession>A0A4U5NBC4</accession>
<dbReference type="Proteomes" id="UP000298663">
    <property type="component" value="Unassembled WGS sequence"/>
</dbReference>